<keyword evidence="5" id="KW-0156">Chromatin regulator</keyword>
<keyword evidence="10" id="KW-0804">Transcription</keyword>
<dbReference type="GO" id="GO:0033749">
    <property type="term" value="F:histone H4R3 demethylase activity"/>
    <property type="evidence" value="ECO:0007669"/>
    <property type="project" value="TreeGrafter"/>
</dbReference>
<evidence type="ECO:0000256" key="9">
    <source>
        <dbReference type="ARBA" id="ARBA00023015"/>
    </source>
</evidence>
<gene>
    <name evidence="15" type="ORF">Vretifemale_15515</name>
</gene>
<dbReference type="PANTHER" id="PTHR12480">
    <property type="entry name" value="ARGININE DEMETHYLASE AND LYSYL-HYDROXYLASE JMJD"/>
    <property type="match status" value="1"/>
</dbReference>
<evidence type="ECO:0000256" key="1">
    <source>
        <dbReference type="ARBA" id="ARBA00001954"/>
    </source>
</evidence>
<sequence>MREDMDSAANCYGNDERERKLRKVKRAARSELSNSKGDWYKHGYAQSDICNTTGVEDHIPRIHWKDLSPEEFVERFERPRIPVVITGLADNWPASENWTPDLLKQLYGEHKFKVGSDDEGYAVRLPMSWYFDYMSDPLHGGRDDSPLYIFDGTFADREGSKPMRKDYEVPLYFQEDLFRYVGEKRRPPYRWFVMGPARSGSGLHIDPLATSAWNTLLAGHKRWALFPPGTPRCHVLPREQGVEREAVSWFSTVYLRAKEADWPTAQVVDLLQAPGETVFIPGGWWHAVLNLDNTLAVTQNYVSEANFERVWKHTRKGRPKMSQRWLGALEQERPDLAAKAHDLTIREDLECDTGSSSDSSSSSSDSSDSSDSSSSSISNKRQRPGSDAKARMQECTSERKEPFSA</sequence>
<feature type="domain" description="JmjC" evidence="14">
    <location>
        <begin position="158"/>
        <end position="318"/>
    </location>
</feature>
<dbReference type="PROSITE" id="PS51184">
    <property type="entry name" value="JMJC"/>
    <property type="match status" value="1"/>
</dbReference>
<dbReference type="Gene3D" id="1.20.1280.270">
    <property type="match status" value="1"/>
</dbReference>
<evidence type="ECO:0000256" key="10">
    <source>
        <dbReference type="ARBA" id="ARBA00023163"/>
    </source>
</evidence>
<reference evidence="15" key="1">
    <citation type="journal article" date="2021" name="Proc. Natl. Acad. Sci. U.S.A.">
        <title>Three genomes in the algal genus Volvox reveal the fate of a haploid sex-determining region after a transition to homothallism.</title>
        <authorList>
            <person name="Yamamoto K."/>
            <person name="Hamaji T."/>
            <person name="Kawai-Toyooka H."/>
            <person name="Matsuzaki R."/>
            <person name="Takahashi F."/>
            <person name="Nishimura Y."/>
            <person name="Kawachi M."/>
            <person name="Noguchi H."/>
            <person name="Minakuchi Y."/>
            <person name="Umen J.G."/>
            <person name="Toyoda A."/>
            <person name="Nozaki H."/>
        </authorList>
    </citation>
    <scope>NUCLEOTIDE SEQUENCE</scope>
    <source>
        <strain evidence="15">NIES-3786</strain>
    </source>
</reference>
<dbReference type="GO" id="GO:0106140">
    <property type="term" value="F:P-TEFb complex binding"/>
    <property type="evidence" value="ECO:0007669"/>
    <property type="project" value="TreeGrafter"/>
</dbReference>
<dbReference type="Gene3D" id="2.60.120.650">
    <property type="entry name" value="Cupin"/>
    <property type="match status" value="1"/>
</dbReference>
<dbReference type="SMART" id="SM00558">
    <property type="entry name" value="JmjC"/>
    <property type="match status" value="1"/>
</dbReference>
<name>A0A8J4CVI9_9CHLO</name>
<evidence type="ECO:0000313" key="16">
    <source>
        <dbReference type="Proteomes" id="UP000747110"/>
    </source>
</evidence>
<evidence type="ECO:0000256" key="13">
    <source>
        <dbReference type="SAM" id="MobiDB-lite"/>
    </source>
</evidence>
<dbReference type="GO" id="GO:0046872">
    <property type="term" value="F:metal ion binding"/>
    <property type="evidence" value="ECO:0007669"/>
    <property type="project" value="UniProtKB-KW"/>
</dbReference>
<comment type="caution">
    <text evidence="15">The sequence shown here is derived from an EMBL/GenBank/DDBJ whole genome shotgun (WGS) entry which is preliminary data.</text>
</comment>
<evidence type="ECO:0000256" key="12">
    <source>
        <dbReference type="ARBA" id="ARBA00038068"/>
    </source>
</evidence>
<keyword evidence="8" id="KW-0408">Iron</keyword>
<feature type="compositionally biased region" description="Basic and acidic residues" evidence="13">
    <location>
        <begin position="384"/>
        <end position="405"/>
    </location>
</feature>
<comment type="similarity">
    <text evidence="3">Belongs to the JARID1 histone demethylase family.</text>
</comment>
<evidence type="ECO:0000256" key="3">
    <source>
        <dbReference type="ARBA" id="ARBA00006801"/>
    </source>
</evidence>
<dbReference type="GO" id="GO:0005634">
    <property type="term" value="C:nucleus"/>
    <property type="evidence" value="ECO:0007669"/>
    <property type="project" value="UniProtKB-SubCell"/>
</dbReference>
<evidence type="ECO:0000256" key="11">
    <source>
        <dbReference type="ARBA" id="ARBA00023242"/>
    </source>
</evidence>
<evidence type="ECO:0000259" key="14">
    <source>
        <dbReference type="PROSITE" id="PS51184"/>
    </source>
</evidence>
<comment type="similarity">
    <text evidence="12">Belongs to the JMJD6 family.</text>
</comment>
<protein>
    <recommendedName>
        <fullName evidence="14">JmjC domain-containing protein</fullName>
    </recommendedName>
</protein>
<dbReference type="OrthoDB" id="424465at2759"/>
<evidence type="ECO:0000313" key="15">
    <source>
        <dbReference type="EMBL" id="GIL87386.1"/>
    </source>
</evidence>
<evidence type="ECO:0000256" key="4">
    <source>
        <dbReference type="ARBA" id="ARBA00022723"/>
    </source>
</evidence>
<organism evidence="15 16">
    <name type="scientific">Volvox reticuliferus</name>
    <dbReference type="NCBI Taxonomy" id="1737510"/>
    <lineage>
        <taxon>Eukaryota</taxon>
        <taxon>Viridiplantae</taxon>
        <taxon>Chlorophyta</taxon>
        <taxon>core chlorophytes</taxon>
        <taxon>Chlorophyceae</taxon>
        <taxon>CS clade</taxon>
        <taxon>Chlamydomonadales</taxon>
        <taxon>Volvocaceae</taxon>
        <taxon>Volvox</taxon>
    </lineage>
</organism>
<evidence type="ECO:0000256" key="7">
    <source>
        <dbReference type="ARBA" id="ARBA00023002"/>
    </source>
</evidence>
<dbReference type="InterPro" id="IPR041667">
    <property type="entry name" value="Cupin_8"/>
</dbReference>
<comment type="cofactor">
    <cofactor evidence="1">
        <name>Fe(2+)</name>
        <dbReference type="ChEBI" id="CHEBI:29033"/>
    </cofactor>
</comment>
<dbReference type="InterPro" id="IPR050910">
    <property type="entry name" value="JMJD6_ArgDemeth/LysHydrox"/>
</dbReference>
<dbReference type="PANTHER" id="PTHR12480:SF32">
    <property type="entry name" value="BIFUNCTIONAL ARGININE DEMETHYLASE AND LYSYL-HYDROXYLASE JMJD6"/>
    <property type="match status" value="1"/>
</dbReference>
<dbReference type="Proteomes" id="UP000747110">
    <property type="component" value="Unassembled WGS sequence"/>
</dbReference>
<feature type="compositionally biased region" description="Low complexity" evidence="13">
    <location>
        <begin position="355"/>
        <end position="376"/>
    </location>
</feature>
<keyword evidence="7" id="KW-0560">Oxidoreductase</keyword>
<dbReference type="EMBL" id="BNCP01000039">
    <property type="protein sequence ID" value="GIL87386.1"/>
    <property type="molecule type" value="Genomic_DNA"/>
</dbReference>
<keyword evidence="16" id="KW-1185">Reference proteome</keyword>
<keyword evidence="9" id="KW-0805">Transcription regulation</keyword>
<comment type="subcellular location">
    <subcellularLocation>
        <location evidence="2">Nucleus</location>
    </subcellularLocation>
</comment>
<keyword evidence="4" id="KW-0479">Metal-binding</keyword>
<evidence type="ECO:0000256" key="5">
    <source>
        <dbReference type="ARBA" id="ARBA00022853"/>
    </source>
</evidence>
<evidence type="ECO:0000256" key="6">
    <source>
        <dbReference type="ARBA" id="ARBA00022964"/>
    </source>
</evidence>
<accession>A0A8J4CVI9</accession>
<keyword evidence="11" id="KW-0539">Nucleus</keyword>
<proteinExistence type="inferred from homology"/>
<evidence type="ECO:0000256" key="2">
    <source>
        <dbReference type="ARBA" id="ARBA00004123"/>
    </source>
</evidence>
<keyword evidence="6" id="KW-0223">Dioxygenase</keyword>
<dbReference type="Pfam" id="PF13621">
    <property type="entry name" value="Cupin_8"/>
    <property type="match status" value="1"/>
</dbReference>
<dbReference type="SUPFAM" id="SSF51197">
    <property type="entry name" value="Clavaminate synthase-like"/>
    <property type="match status" value="1"/>
</dbReference>
<feature type="region of interest" description="Disordered" evidence="13">
    <location>
        <begin position="349"/>
        <end position="405"/>
    </location>
</feature>
<dbReference type="GO" id="GO:0005737">
    <property type="term" value="C:cytoplasm"/>
    <property type="evidence" value="ECO:0007669"/>
    <property type="project" value="TreeGrafter"/>
</dbReference>
<evidence type="ECO:0000256" key="8">
    <source>
        <dbReference type="ARBA" id="ARBA00023004"/>
    </source>
</evidence>
<dbReference type="AlphaFoldDB" id="A0A8J4CVI9"/>
<dbReference type="InterPro" id="IPR003347">
    <property type="entry name" value="JmjC_dom"/>
</dbReference>